<gene>
    <name evidence="1" type="ORF">CCAND93_760003</name>
</gene>
<evidence type="ECO:0000313" key="2">
    <source>
        <dbReference type="Proteomes" id="UP000038200"/>
    </source>
</evidence>
<organism evidence="1 2">
    <name type="scientific">Capnocytophaga canis</name>
    <dbReference type="NCBI Taxonomy" id="1848903"/>
    <lineage>
        <taxon>Bacteria</taxon>
        <taxon>Pseudomonadati</taxon>
        <taxon>Bacteroidota</taxon>
        <taxon>Flavobacteriia</taxon>
        <taxon>Flavobacteriales</taxon>
        <taxon>Flavobacteriaceae</taxon>
        <taxon>Capnocytophaga</taxon>
    </lineage>
</organism>
<name>A0A0B7IQQ1_9FLAO</name>
<reference evidence="1 2" key="1">
    <citation type="submission" date="2015-01" db="EMBL/GenBank/DDBJ databases">
        <authorList>
            <person name="Xiang T."/>
            <person name="Song Y."/>
            <person name="Huang L."/>
            <person name="Wang B."/>
            <person name="Wu P."/>
        </authorList>
    </citation>
    <scope>NUCLEOTIDE SEQUENCE [LARGE SCALE GENOMIC DNA]</scope>
    <source>
        <strain evidence="1 2">CcD93</strain>
    </source>
</reference>
<dbReference type="Proteomes" id="UP000038200">
    <property type="component" value="Unassembled WGS sequence"/>
</dbReference>
<evidence type="ECO:0000313" key="1">
    <source>
        <dbReference type="EMBL" id="CEN54201.1"/>
    </source>
</evidence>
<dbReference type="EMBL" id="CDOL01000268">
    <property type="protein sequence ID" value="CEN54201.1"/>
    <property type="molecule type" value="Genomic_DNA"/>
</dbReference>
<accession>A0A0B7IQQ1</accession>
<sequence>MNRKPTGFLNPIYGNDMFPFRPRKGRKTVQINESEVDNFPAFHLKKSHKIFLFSKIIRNFAKVII</sequence>
<dbReference type="AlphaFoldDB" id="A0A0B7IQQ1"/>
<protein>
    <submittedName>
        <fullName evidence="1">Uncharacterized protein</fullName>
    </submittedName>
</protein>
<proteinExistence type="predicted"/>